<dbReference type="SMART" id="SM00388">
    <property type="entry name" value="HisKA"/>
    <property type="match status" value="1"/>
</dbReference>
<evidence type="ECO:0000259" key="8">
    <source>
        <dbReference type="PROSITE" id="PS50110"/>
    </source>
</evidence>
<dbReference type="PROSITE" id="PS50109">
    <property type="entry name" value="HIS_KIN"/>
    <property type="match status" value="1"/>
</dbReference>
<dbReference type="InterPro" id="IPR036890">
    <property type="entry name" value="HATPase_C_sf"/>
</dbReference>
<dbReference type="PROSITE" id="PS50110">
    <property type="entry name" value="RESPONSE_REGULATORY"/>
    <property type="match status" value="1"/>
</dbReference>
<evidence type="ECO:0000256" key="5">
    <source>
        <dbReference type="ARBA" id="ARBA00022777"/>
    </source>
</evidence>
<dbReference type="Gene3D" id="1.10.287.130">
    <property type="match status" value="1"/>
</dbReference>
<evidence type="ECO:0000259" key="7">
    <source>
        <dbReference type="PROSITE" id="PS50109"/>
    </source>
</evidence>
<evidence type="ECO:0000256" key="1">
    <source>
        <dbReference type="ARBA" id="ARBA00000085"/>
    </source>
</evidence>
<accession>A0A975D8U5</accession>
<dbReference type="Gene3D" id="3.40.50.2300">
    <property type="match status" value="1"/>
</dbReference>
<dbReference type="SMART" id="SM00065">
    <property type="entry name" value="GAF"/>
    <property type="match status" value="1"/>
</dbReference>
<reference evidence="9" key="1">
    <citation type="submission" date="2021-03" db="EMBL/GenBank/DDBJ databases">
        <title>Description of Psychrosphaera ytuae sp. nov. isolated from deep sea sediment of South China Sea.</title>
        <authorList>
            <person name="Zhang J."/>
            <person name="Xu X.-D."/>
        </authorList>
    </citation>
    <scope>NUCLEOTIDE SEQUENCE</scope>
    <source>
        <strain evidence="9">MTZ26</strain>
    </source>
</reference>
<dbReference type="SMART" id="SM00387">
    <property type="entry name" value="HATPase_c"/>
    <property type="match status" value="1"/>
</dbReference>
<keyword evidence="3 6" id="KW-0597">Phosphoprotein</keyword>
<dbReference type="EMBL" id="CP072110">
    <property type="protein sequence ID" value="QTH62690.1"/>
    <property type="molecule type" value="Genomic_DNA"/>
</dbReference>
<dbReference type="Proteomes" id="UP000682739">
    <property type="component" value="Chromosome"/>
</dbReference>
<dbReference type="InterPro" id="IPR003661">
    <property type="entry name" value="HisK_dim/P_dom"/>
</dbReference>
<dbReference type="SMART" id="SM00448">
    <property type="entry name" value="REC"/>
    <property type="match status" value="1"/>
</dbReference>
<evidence type="ECO:0000313" key="10">
    <source>
        <dbReference type="Proteomes" id="UP000682739"/>
    </source>
</evidence>
<sequence length="536" mass="59158">MIVAPLHPNEKDRLRKLYEYDILDTEAEQAFDDLTSLASEICGTPISLISLVDPDRQWFKSKIGLEANETERDIAFCSHAVLQDEIFEVEDASKDERFADNPLVTGSPDIRFYAGMPLKSPEGLPIGTLCVIDKKPNKLNDHQRKALAILSREVIGQLELRLKTKRLEHANQQKTEFLSNMSHEIRTPLNAIIGFTEILLADKSSYLKNDKAIQYMESIDFSGKHLLSMINAVLDLSKIEAGKMDLEPAAINLVDTMDNLLQMLRVKAEQQGINIQHVHESDSQYDTWIDSGKFSQVIINLVNNAIKFSSPNSTIVISLHVENDELKLEIVDQGIGISKDNLAKIFDKYHQVSKSGTHGTGLGLSITKGLVELMGGRISIESEEGVGTAVTILLPLQSIPESSLVTEDKAELDIAAGLNVLVVEDNKINQILAKAMLENQACLVDVADDGLSGVDKATKGSFDLILMDINLPDISGLEAAERIKKHNPNANIVALTADIFVKDPNGLFNEKLTKPMTLEPLKATLHKTSQLIQQRG</sequence>
<dbReference type="SUPFAM" id="SSF47384">
    <property type="entry name" value="Homodimeric domain of signal transducing histidine kinase"/>
    <property type="match status" value="1"/>
</dbReference>
<dbReference type="SUPFAM" id="SSF52172">
    <property type="entry name" value="CheY-like"/>
    <property type="match status" value="1"/>
</dbReference>
<dbReference type="SUPFAM" id="SSF55874">
    <property type="entry name" value="ATPase domain of HSP90 chaperone/DNA topoisomerase II/histidine kinase"/>
    <property type="match status" value="1"/>
</dbReference>
<proteinExistence type="predicted"/>
<evidence type="ECO:0000313" key="9">
    <source>
        <dbReference type="EMBL" id="QTH62690.1"/>
    </source>
</evidence>
<keyword evidence="4" id="KW-0808">Transferase</keyword>
<dbReference type="InterPro" id="IPR001789">
    <property type="entry name" value="Sig_transdc_resp-reg_receiver"/>
</dbReference>
<dbReference type="GO" id="GO:0000155">
    <property type="term" value="F:phosphorelay sensor kinase activity"/>
    <property type="evidence" value="ECO:0007669"/>
    <property type="project" value="InterPro"/>
</dbReference>
<keyword evidence="5" id="KW-0418">Kinase</keyword>
<dbReference type="GO" id="GO:0005886">
    <property type="term" value="C:plasma membrane"/>
    <property type="evidence" value="ECO:0007669"/>
    <property type="project" value="UniProtKB-ARBA"/>
</dbReference>
<comment type="catalytic activity">
    <reaction evidence="1">
        <text>ATP + protein L-histidine = ADP + protein N-phospho-L-histidine.</text>
        <dbReference type="EC" id="2.7.13.3"/>
    </reaction>
</comment>
<dbReference type="SUPFAM" id="SSF55781">
    <property type="entry name" value="GAF domain-like"/>
    <property type="match status" value="1"/>
</dbReference>
<evidence type="ECO:0000256" key="6">
    <source>
        <dbReference type="PROSITE-ProRule" id="PRU00169"/>
    </source>
</evidence>
<dbReference type="InterPro" id="IPR029016">
    <property type="entry name" value="GAF-like_dom_sf"/>
</dbReference>
<dbReference type="KEGG" id="psym:J1N51_07825"/>
<dbReference type="Gene3D" id="3.30.565.10">
    <property type="entry name" value="Histidine kinase-like ATPase, C-terminal domain"/>
    <property type="match status" value="1"/>
</dbReference>
<dbReference type="AlphaFoldDB" id="A0A975D8U5"/>
<evidence type="ECO:0000256" key="4">
    <source>
        <dbReference type="ARBA" id="ARBA00022679"/>
    </source>
</evidence>
<feature type="modified residue" description="4-aspartylphosphate" evidence="6">
    <location>
        <position position="468"/>
    </location>
</feature>
<dbReference type="EC" id="2.7.13.3" evidence="2"/>
<dbReference type="FunFam" id="3.30.565.10:FF:000006">
    <property type="entry name" value="Sensor histidine kinase WalK"/>
    <property type="match status" value="1"/>
</dbReference>
<dbReference type="InterPro" id="IPR011006">
    <property type="entry name" value="CheY-like_superfamily"/>
</dbReference>
<dbReference type="Pfam" id="PF02518">
    <property type="entry name" value="HATPase_c"/>
    <property type="match status" value="1"/>
</dbReference>
<dbReference type="CDD" id="cd00082">
    <property type="entry name" value="HisKA"/>
    <property type="match status" value="1"/>
</dbReference>
<dbReference type="PANTHER" id="PTHR43047">
    <property type="entry name" value="TWO-COMPONENT HISTIDINE PROTEIN KINASE"/>
    <property type="match status" value="1"/>
</dbReference>
<evidence type="ECO:0000256" key="3">
    <source>
        <dbReference type="ARBA" id="ARBA00022553"/>
    </source>
</evidence>
<dbReference type="InterPro" id="IPR004358">
    <property type="entry name" value="Sig_transdc_His_kin-like_C"/>
</dbReference>
<feature type="domain" description="Histidine kinase" evidence="7">
    <location>
        <begin position="180"/>
        <end position="398"/>
    </location>
</feature>
<name>A0A975D8U5_9GAMM</name>
<dbReference type="CDD" id="cd16922">
    <property type="entry name" value="HATPase_EvgS-ArcB-TorS-like"/>
    <property type="match status" value="1"/>
</dbReference>
<dbReference type="Pfam" id="PF00072">
    <property type="entry name" value="Response_reg"/>
    <property type="match status" value="1"/>
</dbReference>
<evidence type="ECO:0000256" key="2">
    <source>
        <dbReference type="ARBA" id="ARBA00012438"/>
    </source>
</evidence>
<dbReference type="Pfam" id="PF01590">
    <property type="entry name" value="GAF"/>
    <property type="match status" value="1"/>
</dbReference>
<organism evidence="9 10">
    <name type="scientific">Psychrosphaera ytuae</name>
    <dbReference type="NCBI Taxonomy" id="2820710"/>
    <lineage>
        <taxon>Bacteria</taxon>
        <taxon>Pseudomonadati</taxon>
        <taxon>Pseudomonadota</taxon>
        <taxon>Gammaproteobacteria</taxon>
        <taxon>Alteromonadales</taxon>
        <taxon>Pseudoalteromonadaceae</taxon>
        <taxon>Psychrosphaera</taxon>
    </lineage>
</organism>
<keyword evidence="10" id="KW-1185">Reference proteome</keyword>
<dbReference type="Pfam" id="PF00512">
    <property type="entry name" value="HisKA"/>
    <property type="match status" value="1"/>
</dbReference>
<dbReference type="RefSeq" id="WP_208830086.1">
    <property type="nucleotide sequence ID" value="NZ_CP072110.1"/>
</dbReference>
<dbReference type="Gene3D" id="3.30.450.40">
    <property type="match status" value="1"/>
</dbReference>
<dbReference type="PRINTS" id="PR00344">
    <property type="entry name" value="BCTRLSENSOR"/>
</dbReference>
<dbReference type="InterPro" id="IPR003018">
    <property type="entry name" value="GAF"/>
</dbReference>
<feature type="domain" description="Response regulatory" evidence="8">
    <location>
        <begin position="419"/>
        <end position="529"/>
    </location>
</feature>
<dbReference type="InterPro" id="IPR005467">
    <property type="entry name" value="His_kinase_dom"/>
</dbReference>
<dbReference type="InterPro" id="IPR036097">
    <property type="entry name" value="HisK_dim/P_sf"/>
</dbReference>
<dbReference type="CDD" id="cd17546">
    <property type="entry name" value="REC_hyHK_CKI1_RcsC-like"/>
    <property type="match status" value="1"/>
</dbReference>
<gene>
    <name evidence="9" type="ORF">J1N51_07825</name>
</gene>
<protein>
    <recommendedName>
        <fullName evidence="2">histidine kinase</fullName>
        <ecNumber evidence="2">2.7.13.3</ecNumber>
    </recommendedName>
</protein>
<dbReference type="InterPro" id="IPR003594">
    <property type="entry name" value="HATPase_dom"/>
</dbReference>